<dbReference type="InterPro" id="IPR002792">
    <property type="entry name" value="TRAM_dom"/>
</dbReference>
<dbReference type="PROSITE" id="PS01278">
    <property type="entry name" value="MTTASE_RADICAL"/>
    <property type="match status" value="1"/>
</dbReference>
<dbReference type="InterPro" id="IPR013848">
    <property type="entry name" value="Methylthiotransferase_N"/>
</dbReference>
<dbReference type="SFLD" id="SFLDG01061">
    <property type="entry name" value="methylthiotransferase"/>
    <property type="match status" value="1"/>
</dbReference>
<keyword evidence="5 14" id="KW-0949">S-adenosyl-L-methionine</keyword>
<reference evidence="18 19" key="1">
    <citation type="journal article" date="2017" name="ISME J.">
        <title>An acid-tolerant ammonia-oxidizing ?-proteobacterium from soil.</title>
        <authorList>
            <person name="Hayatsu M."/>
            <person name="Tago K."/>
            <person name="Uchiyama I."/>
            <person name="Toyoda A."/>
            <person name="Wang Y."/>
            <person name="Shimomura Y."/>
            <person name="Okubo T."/>
            <person name="Kurisu F."/>
            <person name="Hirono Y."/>
            <person name="Nonaka K."/>
            <person name="Akiyama H."/>
            <person name="Itoh T."/>
            <person name="Takami H."/>
        </authorList>
    </citation>
    <scope>NUCLEOTIDE SEQUENCE [LARGE SCALE GENOMIC DNA]</scope>
    <source>
        <strain evidence="18 19">TAO100</strain>
    </source>
</reference>
<dbReference type="Gene3D" id="3.40.50.12160">
    <property type="entry name" value="Methylthiotransferase, N-terminal domain"/>
    <property type="match status" value="1"/>
</dbReference>
<dbReference type="SFLD" id="SFLDG01082">
    <property type="entry name" value="B12-binding_domain_containing"/>
    <property type="match status" value="1"/>
</dbReference>
<evidence type="ECO:0000256" key="6">
    <source>
        <dbReference type="ARBA" id="ARBA00022694"/>
    </source>
</evidence>
<dbReference type="HAMAP" id="MF_01864">
    <property type="entry name" value="tRNA_metthiotr_MiaB"/>
    <property type="match status" value="1"/>
</dbReference>
<keyword evidence="6 14" id="KW-0819">tRNA processing</keyword>
<feature type="domain" description="Radical SAM core" evidence="17">
    <location>
        <begin position="143"/>
        <end position="377"/>
    </location>
</feature>
<dbReference type="SFLD" id="SFLDS00029">
    <property type="entry name" value="Radical_SAM"/>
    <property type="match status" value="1"/>
</dbReference>
<dbReference type="GO" id="GO:0046872">
    <property type="term" value="F:metal ion binding"/>
    <property type="evidence" value="ECO:0007669"/>
    <property type="project" value="UniProtKB-KW"/>
</dbReference>
<comment type="catalytic activity">
    <reaction evidence="13">
        <text>N(6)-dimethylallyladenosine(37) in tRNA + (sulfur carrier)-SH + AH2 + 2 S-adenosyl-L-methionine = 2-methylsulfanyl-N(6)-dimethylallyladenosine(37) in tRNA + (sulfur carrier)-H + 5'-deoxyadenosine + L-methionine + A + S-adenosyl-L-homocysteine + 2 H(+)</text>
        <dbReference type="Rhea" id="RHEA:37067"/>
        <dbReference type="Rhea" id="RHEA-COMP:10375"/>
        <dbReference type="Rhea" id="RHEA-COMP:10376"/>
        <dbReference type="Rhea" id="RHEA-COMP:14737"/>
        <dbReference type="Rhea" id="RHEA-COMP:14739"/>
        <dbReference type="ChEBI" id="CHEBI:13193"/>
        <dbReference type="ChEBI" id="CHEBI:15378"/>
        <dbReference type="ChEBI" id="CHEBI:17319"/>
        <dbReference type="ChEBI" id="CHEBI:17499"/>
        <dbReference type="ChEBI" id="CHEBI:29917"/>
        <dbReference type="ChEBI" id="CHEBI:57844"/>
        <dbReference type="ChEBI" id="CHEBI:57856"/>
        <dbReference type="ChEBI" id="CHEBI:59789"/>
        <dbReference type="ChEBI" id="CHEBI:64428"/>
        <dbReference type="ChEBI" id="CHEBI:74415"/>
        <dbReference type="ChEBI" id="CHEBI:74417"/>
        <dbReference type="EC" id="2.8.4.3"/>
    </reaction>
    <physiologicalReaction direction="left-to-right" evidence="13">
        <dbReference type="Rhea" id="RHEA:37068"/>
    </physiologicalReaction>
</comment>
<sequence>MANTLYIKTHGCQMNEYDSARMADVLRESHGLKLVSDPEQAEVLLLNTCSVREKAQEKVFSQLGQWRLWKQARPELVIGVGGCVASQEGEAIRTRAPYVDLIFGPQTIHRLPEMLAQVRANQQPVVDISFPEIEKFDRLPEPRAEGPTAFVSIMEGCSKYCSFCVVPYTRGEEINRPLDDVIAEIVGLAEQGVREVTLLGQNVNAYRGSMSDGNLADLALLINYVAAIEGIGRIRFTTSHPVEFSDSLIQAFAEVPELVSHLHLPVQSGSDRMLSLMKRGHTVLEYKAKLRKLCQVRPNISISSDFIVGLPGETEADFQATLDLVDEIGFDHSFSFIYSPRPGTPAASLLDRIPIEVKKERLAILQDRLRALEASISQGMVGTIQQVLVERPSKKDSSVLAGRTSNNRVVNFSASQNLIGRFVNIRITEALPNSLRGVLVNNETLVMGGN</sequence>
<dbReference type="GO" id="GO:0005829">
    <property type="term" value="C:cytosol"/>
    <property type="evidence" value="ECO:0007669"/>
    <property type="project" value="TreeGrafter"/>
</dbReference>
<protein>
    <recommendedName>
        <fullName evidence="10 14">tRNA-2-methylthio-N(6)-dimethylallyladenosine synthase</fullName>
        <ecNumber evidence="10 14">2.8.4.3</ecNumber>
    </recommendedName>
    <alternativeName>
        <fullName evidence="14">(Dimethylallyl)adenosine tRNA methylthiotransferase MiaB</fullName>
    </alternativeName>
    <alternativeName>
        <fullName evidence="14">tRNA-i(6)A37 methylthiotransferase</fullName>
    </alternativeName>
</protein>
<evidence type="ECO:0000256" key="4">
    <source>
        <dbReference type="ARBA" id="ARBA00022679"/>
    </source>
</evidence>
<evidence type="ECO:0000256" key="3">
    <source>
        <dbReference type="ARBA" id="ARBA00022490"/>
    </source>
</evidence>
<evidence type="ECO:0000256" key="1">
    <source>
        <dbReference type="ARBA" id="ARBA00003234"/>
    </source>
</evidence>
<feature type="domain" description="TRAM" evidence="15">
    <location>
        <begin position="378"/>
        <end position="441"/>
    </location>
</feature>
<comment type="catalytic activity">
    <reaction evidence="11">
        <text>N(6)-dimethylallyladenosine(37) in tRNA + (sulfur carrier)-SH + AH2 + S-adenosyl-L-methionine = 2-thio-N(6)-dimethylallyladenosine(37) in tRNA + (sulfur carrier)-H + 5'-deoxyadenosine + L-methionine + A + H(+)</text>
        <dbReference type="Rhea" id="RHEA:36339"/>
        <dbReference type="Rhea" id="RHEA-COMP:10375"/>
        <dbReference type="Rhea" id="RHEA-COMP:10377"/>
        <dbReference type="Rhea" id="RHEA-COMP:14737"/>
        <dbReference type="Rhea" id="RHEA-COMP:14739"/>
        <dbReference type="ChEBI" id="CHEBI:13193"/>
        <dbReference type="ChEBI" id="CHEBI:15378"/>
        <dbReference type="ChEBI" id="CHEBI:17319"/>
        <dbReference type="ChEBI" id="CHEBI:17499"/>
        <dbReference type="ChEBI" id="CHEBI:29917"/>
        <dbReference type="ChEBI" id="CHEBI:57844"/>
        <dbReference type="ChEBI" id="CHEBI:59789"/>
        <dbReference type="ChEBI" id="CHEBI:64428"/>
        <dbReference type="ChEBI" id="CHEBI:74415"/>
        <dbReference type="ChEBI" id="CHEBI:74416"/>
    </reaction>
    <physiologicalReaction direction="left-to-right" evidence="11">
        <dbReference type="Rhea" id="RHEA:36340"/>
    </physiologicalReaction>
</comment>
<evidence type="ECO:0000256" key="5">
    <source>
        <dbReference type="ARBA" id="ARBA00022691"/>
    </source>
</evidence>
<evidence type="ECO:0000259" key="15">
    <source>
        <dbReference type="PROSITE" id="PS50926"/>
    </source>
</evidence>
<name>A0A1Q2SPY6_9GAMM</name>
<feature type="binding site" evidence="14">
    <location>
        <position position="164"/>
    </location>
    <ligand>
        <name>[4Fe-4S] cluster</name>
        <dbReference type="ChEBI" id="CHEBI:49883"/>
        <label>2</label>
        <note>4Fe-4S-S-AdoMet</note>
    </ligand>
</feature>
<dbReference type="InterPro" id="IPR006463">
    <property type="entry name" value="MiaB_methiolase"/>
</dbReference>
<dbReference type="InterPro" id="IPR005839">
    <property type="entry name" value="Methylthiotransferase"/>
</dbReference>
<dbReference type="Gene3D" id="3.80.30.20">
    <property type="entry name" value="tm_1862 like domain"/>
    <property type="match status" value="1"/>
</dbReference>
<evidence type="ECO:0000256" key="8">
    <source>
        <dbReference type="ARBA" id="ARBA00023004"/>
    </source>
</evidence>
<dbReference type="InterPro" id="IPR023404">
    <property type="entry name" value="rSAM_horseshoe"/>
</dbReference>
<keyword evidence="4 14" id="KW-0808">Transferase</keyword>
<dbReference type="PROSITE" id="PS51449">
    <property type="entry name" value="MTTASE_N"/>
    <property type="match status" value="1"/>
</dbReference>
<evidence type="ECO:0000313" key="19">
    <source>
        <dbReference type="Proteomes" id="UP000243679"/>
    </source>
</evidence>
<dbReference type="PROSITE" id="PS50926">
    <property type="entry name" value="TRAM"/>
    <property type="match status" value="1"/>
</dbReference>
<dbReference type="NCBIfam" id="TIGR00089">
    <property type="entry name" value="MiaB/RimO family radical SAM methylthiotransferase"/>
    <property type="match status" value="1"/>
</dbReference>
<evidence type="ECO:0000256" key="11">
    <source>
        <dbReference type="ARBA" id="ARBA00050926"/>
    </source>
</evidence>
<dbReference type="GO" id="GO:0051539">
    <property type="term" value="F:4 iron, 4 sulfur cluster binding"/>
    <property type="evidence" value="ECO:0007669"/>
    <property type="project" value="UniProtKB-UniRule"/>
</dbReference>
<dbReference type="EC" id="2.8.4.3" evidence="10 14"/>
<comment type="function">
    <text evidence="1 14">Catalyzes the methylthiolation of N6-(dimethylallyl)adenosine (i(6)A), leading to the formation of 2-methylthio-N6-(dimethylallyl)adenosine (ms(2)i(6)A) at position 37 in tRNAs that read codons beginning with uridine.</text>
</comment>
<dbReference type="NCBIfam" id="TIGR01574">
    <property type="entry name" value="miaB-methiolase"/>
    <property type="match status" value="1"/>
</dbReference>
<evidence type="ECO:0000259" key="17">
    <source>
        <dbReference type="PROSITE" id="PS51918"/>
    </source>
</evidence>
<keyword evidence="3 14" id="KW-0963">Cytoplasm</keyword>
<dbReference type="OrthoDB" id="9805215at2"/>
<comment type="catalytic activity">
    <reaction evidence="12">
        <text>2-thio-N(6)-dimethylallyladenosine(37) in tRNA + S-adenosyl-L-methionine = 2-methylsulfanyl-N(6)-dimethylallyladenosine(37) in tRNA + S-adenosyl-L-homocysteine + H(+)</text>
        <dbReference type="Rhea" id="RHEA:37063"/>
        <dbReference type="Rhea" id="RHEA-COMP:10376"/>
        <dbReference type="Rhea" id="RHEA-COMP:10377"/>
        <dbReference type="ChEBI" id="CHEBI:15378"/>
        <dbReference type="ChEBI" id="CHEBI:57856"/>
        <dbReference type="ChEBI" id="CHEBI:59789"/>
        <dbReference type="ChEBI" id="CHEBI:74416"/>
        <dbReference type="ChEBI" id="CHEBI:74417"/>
    </reaction>
    <physiologicalReaction direction="left-to-right" evidence="12">
        <dbReference type="Rhea" id="RHEA:37064"/>
    </physiologicalReaction>
</comment>
<dbReference type="InterPro" id="IPR038135">
    <property type="entry name" value="Methylthiotransferase_N_sf"/>
</dbReference>
<keyword evidence="8 14" id="KW-0408">Iron</keyword>
<dbReference type="Pfam" id="PF00919">
    <property type="entry name" value="UPF0004"/>
    <property type="match status" value="1"/>
</dbReference>
<dbReference type="PANTHER" id="PTHR43020:SF2">
    <property type="entry name" value="MITOCHONDRIAL TRNA METHYLTHIOTRANSFERASE CDK5RAP1"/>
    <property type="match status" value="1"/>
</dbReference>
<dbReference type="Pfam" id="PF01938">
    <property type="entry name" value="TRAM"/>
    <property type="match status" value="1"/>
</dbReference>
<evidence type="ECO:0000313" key="18">
    <source>
        <dbReference type="EMBL" id="BAW81149.1"/>
    </source>
</evidence>
<feature type="binding site" evidence="14">
    <location>
        <position position="12"/>
    </location>
    <ligand>
        <name>[4Fe-4S] cluster</name>
        <dbReference type="ChEBI" id="CHEBI:49883"/>
        <label>1</label>
    </ligand>
</feature>
<dbReference type="Pfam" id="PF04055">
    <property type="entry name" value="Radical_SAM"/>
    <property type="match status" value="1"/>
</dbReference>
<evidence type="ECO:0000259" key="16">
    <source>
        <dbReference type="PROSITE" id="PS51449"/>
    </source>
</evidence>
<evidence type="ECO:0000256" key="10">
    <source>
        <dbReference type="ARBA" id="ARBA00033765"/>
    </source>
</evidence>
<dbReference type="InterPro" id="IPR020612">
    <property type="entry name" value="Methylthiotransferase_CS"/>
</dbReference>
<gene>
    <name evidence="14" type="primary">miaB</name>
    <name evidence="18" type="ORF">TAO_1779</name>
</gene>
<evidence type="ECO:0000256" key="9">
    <source>
        <dbReference type="ARBA" id="ARBA00023014"/>
    </source>
</evidence>
<evidence type="ECO:0000256" key="7">
    <source>
        <dbReference type="ARBA" id="ARBA00022723"/>
    </source>
</evidence>
<keyword evidence="7 14" id="KW-0479">Metal-binding</keyword>
<dbReference type="InterPro" id="IPR006638">
    <property type="entry name" value="Elp3/MiaA/NifB-like_rSAM"/>
</dbReference>
<dbReference type="SFLD" id="SFLDF00273">
    <property type="entry name" value="(dimethylallyl)adenosine_tRNA"/>
    <property type="match status" value="1"/>
</dbReference>
<dbReference type="GO" id="GO:0035597">
    <property type="term" value="F:tRNA-2-methylthio-N(6)-dimethylallyladenosine(37) synthase activity"/>
    <property type="evidence" value="ECO:0007669"/>
    <property type="project" value="UniProtKB-EC"/>
</dbReference>
<dbReference type="EMBL" id="AP014836">
    <property type="protein sequence ID" value="BAW81149.1"/>
    <property type="molecule type" value="Genomic_DNA"/>
</dbReference>
<feature type="binding site" evidence="14">
    <location>
        <position position="161"/>
    </location>
    <ligand>
        <name>[4Fe-4S] cluster</name>
        <dbReference type="ChEBI" id="CHEBI:49883"/>
        <label>2</label>
        <note>4Fe-4S-S-AdoMet</note>
    </ligand>
</feature>
<dbReference type="FunFam" id="3.40.50.12160:FF:000001">
    <property type="entry name" value="tRNA-2-methylthio-N(6)-dimethylallyladenosine synthase"/>
    <property type="match status" value="1"/>
</dbReference>
<feature type="binding site" evidence="14">
    <location>
        <position position="83"/>
    </location>
    <ligand>
        <name>[4Fe-4S] cluster</name>
        <dbReference type="ChEBI" id="CHEBI:49883"/>
        <label>1</label>
    </ligand>
</feature>
<proteinExistence type="inferred from homology"/>
<dbReference type="InterPro" id="IPR007197">
    <property type="entry name" value="rSAM"/>
</dbReference>
<dbReference type="PANTHER" id="PTHR43020">
    <property type="entry name" value="CDK5 REGULATORY SUBUNIT-ASSOCIATED PROTEIN 1"/>
    <property type="match status" value="1"/>
</dbReference>
<feature type="binding site" evidence="14">
    <location>
        <position position="157"/>
    </location>
    <ligand>
        <name>[4Fe-4S] cluster</name>
        <dbReference type="ChEBI" id="CHEBI:49883"/>
        <label>2</label>
        <note>4Fe-4S-S-AdoMet</note>
    </ligand>
</feature>
<comment type="subcellular location">
    <subcellularLocation>
        <location evidence="14">Cytoplasm</location>
    </subcellularLocation>
</comment>
<dbReference type="RefSeq" id="WP_096527618.1">
    <property type="nucleotide sequence ID" value="NZ_AP014836.1"/>
</dbReference>
<dbReference type="AlphaFoldDB" id="A0A1Q2SPY6"/>
<feature type="binding site" evidence="14">
    <location>
        <position position="49"/>
    </location>
    <ligand>
        <name>[4Fe-4S] cluster</name>
        <dbReference type="ChEBI" id="CHEBI:49883"/>
        <label>1</label>
    </ligand>
</feature>
<keyword evidence="9 14" id="KW-0411">Iron-sulfur</keyword>
<dbReference type="SMART" id="SM00729">
    <property type="entry name" value="Elp3"/>
    <property type="match status" value="1"/>
</dbReference>
<evidence type="ECO:0000256" key="2">
    <source>
        <dbReference type="ARBA" id="ARBA00022485"/>
    </source>
</evidence>
<comment type="similarity">
    <text evidence="14">Belongs to the methylthiotransferase family. MiaB subfamily.</text>
</comment>
<dbReference type="Proteomes" id="UP000243679">
    <property type="component" value="Chromosome"/>
</dbReference>
<evidence type="ECO:0000256" key="12">
    <source>
        <dbReference type="ARBA" id="ARBA00052380"/>
    </source>
</evidence>
<keyword evidence="2 14" id="KW-0004">4Fe-4S</keyword>
<evidence type="ECO:0000256" key="13">
    <source>
        <dbReference type="ARBA" id="ARBA00052587"/>
    </source>
</evidence>
<keyword evidence="19" id="KW-1185">Reference proteome</keyword>
<dbReference type="SUPFAM" id="SSF102114">
    <property type="entry name" value="Radical SAM enzymes"/>
    <property type="match status" value="1"/>
</dbReference>
<organism evidence="18 19">
    <name type="scientific">Candidatus Nitrosoglobus terrae</name>
    <dbReference type="NCBI Taxonomy" id="1630141"/>
    <lineage>
        <taxon>Bacteria</taxon>
        <taxon>Pseudomonadati</taxon>
        <taxon>Pseudomonadota</taxon>
        <taxon>Gammaproteobacteria</taxon>
        <taxon>Chromatiales</taxon>
        <taxon>Chromatiaceae</taxon>
        <taxon>Candidatus Nitrosoglobus</taxon>
    </lineage>
</organism>
<dbReference type="InterPro" id="IPR058240">
    <property type="entry name" value="rSAM_sf"/>
</dbReference>
<comment type="subunit">
    <text evidence="14">Monomer.</text>
</comment>
<dbReference type="CDD" id="cd01335">
    <property type="entry name" value="Radical_SAM"/>
    <property type="match status" value="1"/>
</dbReference>
<dbReference type="FunFam" id="3.80.30.20:FF:000001">
    <property type="entry name" value="tRNA-2-methylthio-N(6)-dimethylallyladenosine synthase 2"/>
    <property type="match status" value="1"/>
</dbReference>
<feature type="domain" description="MTTase N-terminal" evidence="16">
    <location>
        <begin position="3"/>
        <end position="120"/>
    </location>
</feature>
<comment type="cofactor">
    <cofactor evidence="14">
        <name>[4Fe-4S] cluster</name>
        <dbReference type="ChEBI" id="CHEBI:49883"/>
    </cofactor>
    <text evidence="14">Binds 2 [4Fe-4S] clusters. One cluster is coordinated with 3 cysteines and an exchangeable S-adenosyl-L-methionine.</text>
</comment>
<accession>A0A1Q2SPY6</accession>
<evidence type="ECO:0000256" key="14">
    <source>
        <dbReference type="HAMAP-Rule" id="MF_01864"/>
    </source>
</evidence>
<dbReference type="KEGG" id="ntt:TAO_1779"/>
<dbReference type="PROSITE" id="PS51918">
    <property type="entry name" value="RADICAL_SAM"/>
    <property type="match status" value="1"/>
</dbReference>